<dbReference type="InterPro" id="IPR050300">
    <property type="entry name" value="GDXG_lipolytic_enzyme"/>
</dbReference>
<organism evidence="5 6">
    <name type="scientific">Nocardioides euryhalodurans</name>
    <dbReference type="NCBI Taxonomy" id="2518370"/>
    <lineage>
        <taxon>Bacteria</taxon>
        <taxon>Bacillati</taxon>
        <taxon>Actinomycetota</taxon>
        <taxon>Actinomycetes</taxon>
        <taxon>Propionibacteriales</taxon>
        <taxon>Nocardioidaceae</taxon>
        <taxon>Nocardioides</taxon>
    </lineage>
</organism>
<dbReference type="PANTHER" id="PTHR48081">
    <property type="entry name" value="AB HYDROLASE SUPERFAMILY PROTEIN C4A8.06C"/>
    <property type="match status" value="1"/>
</dbReference>
<keyword evidence="6" id="KW-1185">Reference proteome</keyword>
<keyword evidence="2 5" id="KW-0378">Hydrolase</keyword>
<dbReference type="RefSeq" id="WP_135079818.1">
    <property type="nucleotide sequence ID" value="NZ_CP038267.1"/>
</dbReference>
<dbReference type="KEGG" id="noy:EXE57_17735"/>
<dbReference type="GO" id="GO:0016787">
    <property type="term" value="F:hydrolase activity"/>
    <property type="evidence" value="ECO:0007669"/>
    <property type="project" value="UniProtKB-KW"/>
</dbReference>
<gene>
    <name evidence="5" type="ORF">EXE57_17735</name>
</gene>
<accession>A0A4P7GPI7</accession>
<evidence type="ECO:0000259" key="4">
    <source>
        <dbReference type="Pfam" id="PF07859"/>
    </source>
</evidence>
<dbReference type="SUPFAM" id="SSF53474">
    <property type="entry name" value="alpha/beta-Hydrolases"/>
    <property type="match status" value="1"/>
</dbReference>
<reference evidence="5 6" key="1">
    <citation type="submission" date="2019-03" db="EMBL/GenBank/DDBJ databases">
        <title>Three New Species of Nocardioides, Nocardioides euryhalodurans sp. nov., Nocardioides seonyuensis sp. nov. and Nocardioides eburneoflavus sp. nov., Iolated from Soil.</title>
        <authorList>
            <person name="Roh S.G."/>
            <person name="Lee C."/>
            <person name="Kim M.-K."/>
            <person name="Kim S.B."/>
        </authorList>
    </citation>
    <scope>NUCLEOTIDE SEQUENCE [LARGE SCALE GENOMIC DNA]</scope>
    <source>
        <strain evidence="5 6">MMS17-SY117</strain>
    </source>
</reference>
<evidence type="ECO:0000256" key="3">
    <source>
        <dbReference type="PROSITE-ProRule" id="PRU10038"/>
    </source>
</evidence>
<comment type="similarity">
    <text evidence="1">Belongs to the 'GDXG' lipolytic enzyme family.</text>
</comment>
<dbReference type="PANTHER" id="PTHR48081:SF8">
    <property type="entry name" value="ALPHA_BETA HYDROLASE FOLD-3 DOMAIN-CONTAINING PROTEIN-RELATED"/>
    <property type="match status" value="1"/>
</dbReference>
<dbReference type="Gene3D" id="3.40.50.1820">
    <property type="entry name" value="alpha/beta hydrolase"/>
    <property type="match status" value="1"/>
</dbReference>
<dbReference type="Proteomes" id="UP000294894">
    <property type="component" value="Chromosome"/>
</dbReference>
<protein>
    <submittedName>
        <fullName evidence="5">Alpha/beta hydrolase</fullName>
    </submittedName>
</protein>
<dbReference type="OrthoDB" id="3181909at2"/>
<feature type="active site" evidence="3">
    <location>
        <position position="133"/>
    </location>
</feature>
<dbReference type="InterPro" id="IPR002168">
    <property type="entry name" value="Lipase_GDXG_HIS_AS"/>
</dbReference>
<dbReference type="EMBL" id="CP038267">
    <property type="protein sequence ID" value="QBR93919.1"/>
    <property type="molecule type" value="Genomic_DNA"/>
</dbReference>
<dbReference type="AlphaFoldDB" id="A0A4P7GPI7"/>
<proteinExistence type="inferred from homology"/>
<name>A0A4P7GPI7_9ACTN</name>
<sequence>MTDLRGPLVTEGDRAAVAADRAAGRAEAAHETKPAVDRVADVDAGGVPARLYTPEGATSALLYVHGGGFVMGDLVTHDGIARRLAVATGMAVLLIDYRLAPEHAWPAAADDTWAAADWLADQGFERLAIAGDSAGATLALGEVLRHPGRYDAQVLVYPFVDPAGRTYDRELAGVDLTLDRCAWFWRLYVQGADASGDEAFHVLDRESLAGLPRTLVQLAELDVLTPTGHVLADLLAGDGVPTEVVVYPRVPHGFWRRTDNDQGERAVADVARFLTAP</sequence>
<dbReference type="PROSITE" id="PS01173">
    <property type="entry name" value="LIPASE_GDXG_HIS"/>
    <property type="match status" value="1"/>
</dbReference>
<evidence type="ECO:0000313" key="5">
    <source>
        <dbReference type="EMBL" id="QBR93919.1"/>
    </source>
</evidence>
<dbReference type="PROSITE" id="PS01174">
    <property type="entry name" value="LIPASE_GDXG_SER"/>
    <property type="match status" value="1"/>
</dbReference>
<dbReference type="InterPro" id="IPR029058">
    <property type="entry name" value="AB_hydrolase_fold"/>
</dbReference>
<dbReference type="Pfam" id="PF07859">
    <property type="entry name" value="Abhydrolase_3"/>
    <property type="match status" value="1"/>
</dbReference>
<evidence type="ECO:0000256" key="1">
    <source>
        <dbReference type="ARBA" id="ARBA00010515"/>
    </source>
</evidence>
<dbReference type="InterPro" id="IPR013094">
    <property type="entry name" value="AB_hydrolase_3"/>
</dbReference>
<evidence type="ECO:0000313" key="6">
    <source>
        <dbReference type="Proteomes" id="UP000294894"/>
    </source>
</evidence>
<feature type="domain" description="Alpha/beta hydrolase fold-3" evidence="4">
    <location>
        <begin position="61"/>
        <end position="255"/>
    </location>
</feature>
<dbReference type="InterPro" id="IPR033140">
    <property type="entry name" value="Lipase_GDXG_put_SER_AS"/>
</dbReference>
<evidence type="ECO:0000256" key="2">
    <source>
        <dbReference type="ARBA" id="ARBA00022801"/>
    </source>
</evidence>